<comment type="caution">
    <text evidence="1">The sequence shown here is derived from an EMBL/GenBank/DDBJ whole genome shotgun (WGS) entry which is preliminary data.</text>
</comment>
<gene>
    <name evidence="1" type="ORF">BDFB_006676</name>
</gene>
<evidence type="ECO:0000313" key="1">
    <source>
        <dbReference type="EMBL" id="RZC33664.1"/>
    </source>
</evidence>
<proteinExistence type="predicted"/>
<sequence length="31" mass="3606">MRGSTQFNPVLLNSANNFPMQYLHIKPFNII</sequence>
<name>A0A482VLU8_ASBVE</name>
<accession>A0A482VLU8</accession>
<dbReference type="EMBL" id="QDEB01087097">
    <property type="protein sequence ID" value="RZC33664.1"/>
    <property type="molecule type" value="Genomic_DNA"/>
</dbReference>
<dbReference type="AlphaFoldDB" id="A0A482VLU8"/>
<keyword evidence="2" id="KW-1185">Reference proteome</keyword>
<protein>
    <submittedName>
        <fullName evidence="1">Uncharacterized protein</fullName>
    </submittedName>
</protein>
<dbReference type="Proteomes" id="UP000292052">
    <property type="component" value="Unassembled WGS sequence"/>
</dbReference>
<reference evidence="1 2" key="1">
    <citation type="submission" date="2017-03" db="EMBL/GenBank/DDBJ databases">
        <title>Genome of the blue death feigning beetle - Asbolus verrucosus.</title>
        <authorList>
            <person name="Rider S.D."/>
        </authorList>
    </citation>
    <scope>NUCLEOTIDE SEQUENCE [LARGE SCALE GENOMIC DNA]</scope>
    <source>
        <strain evidence="1">Butters</strain>
        <tissue evidence="1">Head and leg muscle</tissue>
    </source>
</reference>
<organism evidence="1 2">
    <name type="scientific">Asbolus verrucosus</name>
    <name type="common">Desert ironclad beetle</name>
    <dbReference type="NCBI Taxonomy" id="1661398"/>
    <lineage>
        <taxon>Eukaryota</taxon>
        <taxon>Metazoa</taxon>
        <taxon>Ecdysozoa</taxon>
        <taxon>Arthropoda</taxon>
        <taxon>Hexapoda</taxon>
        <taxon>Insecta</taxon>
        <taxon>Pterygota</taxon>
        <taxon>Neoptera</taxon>
        <taxon>Endopterygota</taxon>
        <taxon>Coleoptera</taxon>
        <taxon>Polyphaga</taxon>
        <taxon>Cucujiformia</taxon>
        <taxon>Tenebrionidae</taxon>
        <taxon>Pimeliinae</taxon>
        <taxon>Asbolus</taxon>
    </lineage>
</organism>
<evidence type="ECO:0000313" key="2">
    <source>
        <dbReference type="Proteomes" id="UP000292052"/>
    </source>
</evidence>